<protein>
    <submittedName>
        <fullName evidence="2">Uncharacterized protein</fullName>
    </submittedName>
</protein>
<gene>
    <name evidence="2" type="ORF">JJB11_22185</name>
</gene>
<organism evidence="2 3">
    <name type="scientific">Ramlibacter ginsenosidimutans</name>
    <dbReference type="NCBI Taxonomy" id="502333"/>
    <lineage>
        <taxon>Bacteria</taxon>
        <taxon>Pseudomonadati</taxon>
        <taxon>Pseudomonadota</taxon>
        <taxon>Betaproteobacteria</taxon>
        <taxon>Burkholderiales</taxon>
        <taxon>Comamonadaceae</taxon>
        <taxon>Ramlibacter</taxon>
    </lineage>
</organism>
<dbReference type="Proteomes" id="UP000630528">
    <property type="component" value="Unassembled WGS sequence"/>
</dbReference>
<accession>A0A934TXL4</accession>
<dbReference type="RefSeq" id="WP_201176734.1">
    <property type="nucleotide sequence ID" value="NZ_JAEPWM010000012.1"/>
</dbReference>
<keyword evidence="3" id="KW-1185">Reference proteome</keyword>
<feature type="transmembrane region" description="Helical" evidence="1">
    <location>
        <begin position="116"/>
        <end position="138"/>
    </location>
</feature>
<name>A0A934TXL4_9BURK</name>
<keyword evidence="1" id="KW-1133">Transmembrane helix</keyword>
<feature type="transmembrane region" description="Helical" evidence="1">
    <location>
        <begin position="87"/>
        <end position="110"/>
    </location>
</feature>
<keyword evidence="1" id="KW-0812">Transmembrane</keyword>
<dbReference type="EMBL" id="JAEPWM010000012">
    <property type="protein sequence ID" value="MBK6008815.1"/>
    <property type="molecule type" value="Genomic_DNA"/>
</dbReference>
<evidence type="ECO:0000256" key="1">
    <source>
        <dbReference type="SAM" id="Phobius"/>
    </source>
</evidence>
<dbReference type="AlphaFoldDB" id="A0A934TXL4"/>
<sequence>MNRFAGHHGGWNTRAVTWTAAGVTLLWITGVVLYLWPAEGTFQLAAWQVALRRASLLVHGGSVWVLCLLAGRWVWPHVALVWSYRRGSTWVLGIASASLLLAVALTGFLLLYGPELAHAAAGAVHWWTALVLPALFALHGRRWLRRS</sequence>
<feature type="transmembrane region" description="Helical" evidence="1">
    <location>
        <begin position="15"/>
        <end position="36"/>
    </location>
</feature>
<comment type="caution">
    <text evidence="2">The sequence shown here is derived from an EMBL/GenBank/DDBJ whole genome shotgun (WGS) entry which is preliminary data.</text>
</comment>
<evidence type="ECO:0000313" key="3">
    <source>
        <dbReference type="Proteomes" id="UP000630528"/>
    </source>
</evidence>
<proteinExistence type="predicted"/>
<evidence type="ECO:0000313" key="2">
    <source>
        <dbReference type="EMBL" id="MBK6008815.1"/>
    </source>
</evidence>
<reference evidence="2" key="1">
    <citation type="journal article" date="2012" name="J. Microbiol. Biotechnol.">
        <title>Ramlibacter ginsenosidimutans sp. nov., with ginsenoside-converting activity.</title>
        <authorList>
            <person name="Wang L."/>
            <person name="An D.S."/>
            <person name="Kim S.G."/>
            <person name="Jin F.X."/>
            <person name="Kim S.C."/>
            <person name="Lee S.T."/>
            <person name="Im W.T."/>
        </authorList>
    </citation>
    <scope>NUCLEOTIDE SEQUENCE</scope>
    <source>
        <strain evidence="2">KACC 17527</strain>
    </source>
</reference>
<keyword evidence="1" id="KW-0472">Membrane</keyword>
<reference evidence="2" key="2">
    <citation type="submission" date="2021-01" db="EMBL/GenBank/DDBJ databases">
        <authorList>
            <person name="Kang M."/>
        </authorList>
    </citation>
    <scope>NUCLEOTIDE SEQUENCE</scope>
    <source>
        <strain evidence="2">KACC 17527</strain>
    </source>
</reference>